<keyword evidence="3" id="KW-1003">Cell membrane</keyword>
<feature type="transmembrane region" description="Helical" evidence="10">
    <location>
        <begin position="66"/>
        <end position="88"/>
    </location>
</feature>
<dbReference type="InterPro" id="IPR036318">
    <property type="entry name" value="FAD-bd_PCMH-like_sf"/>
</dbReference>
<dbReference type="RefSeq" id="WP_185769321.1">
    <property type="nucleotide sequence ID" value="NZ_CP046883.1"/>
</dbReference>
<dbReference type="Pfam" id="PF00571">
    <property type="entry name" value="CBS"/>
    <property type="match status" value="2"/>
</dbReference>
<feature type="transmembrane region" description="Helical" evidence="10">
    <location>
        <begin position="94"/>
        <end position="113"/>
    </location>
</feature>
<dbReference type="AlphaFoldDB" id="A0A7G7YMQ2"/>
<dbReference type="InterPro" id="IPR002550">
    <property type="entry name" value="CNNM"/>
</dbReference>
<name>A0A7G7YMQ2_9CORY</name>
<dbReference type="SMART" id="SM00116">
    <property type="entry name" value="CBS"/>
    <property type="match status" value="2"/>
</dbReference>
<dbReference type="SMART" id="SM01091">
    <property type="entry name" value="CorC_HlyC"/>
    <property type="match status" value="1"/>
</dbReference>
<evidence type="ECO:0000313" key="12">
    <source>
        <dbReference type="Proteomes" id="UP000515275"/>
    </source>
</evidence>
<dbReference type="PANTHER" id="PTHR22777:SF32">
    <property type="entry name" value="UPF0053 INNER MEMBRANE PROTEIN YFJD"/>
    <property type="match status" value="1"/>
</dbReference>
<evidence type="ECO:0000256" key="1">
    <source>
        <dbReference type="ARBA" id="ARBA00004651"/>
    </source>
</evidence>
<keyword evidence="6 10" id="KW-1133">Transmembrane helix</keyword>
<dbReference type="PROSITE" id="PS51846">
    <property type="entry name" value="CNNM"/>
    <property type="match status" value="1"/>
</dbReference>
<dbReference type="InterPro" id="IPR005170">
    <property type="entry name" value="Transptr-assoc_dom"/>
</dbReference>
<feature type="transmembrane region" description="Helical" evidence="10">
    <location>
        <begin position="6"/>
        <end position="25"/>
    </location>
</feature>
<evidence type="ECO:0000256" key="5">
    <source>
        <dbReference type="ARBA" id="ARBA00022737"/>
    </source>
</evidence>
<dbReference type="SUPFAM" id="SSF54631">
    <property type="entry name" value="CBS-domain pair"/>
    <property type="match status" value="1"/>
</dbReference>
<proteinExistence type="inferred from homology"/>
<gene>
    <name evidence="11" type="ORF">GP473_02940</name>
</gene>
<dbReference type="Gene3D" id="3.10.580.10">
    <property type="entry name" value="CBS-domain"/>
    <property type="match status" value="1"/>
</dbReference>
<dbReference type="SUPFAM" id="SSF56176">
    <property type="entry name" value="FAD-binding/transporter-associated domain-like"/>
    <property type="match status" value="1"/>
</dbReference>
<comment type="similarity">
    <text evidence="2">Belongs to the UPF0053 family.</text>
</comment>
<dbReference type="Pfam" id="PF01595">
    <property type="entry name" value="CNNM"/>
    <property type="match status" value="1"/>
</dbReference>
<keyword evidence="12" id="KW-1185">Reference proteome</keyword>
<accession>A0A7G7YMQ2</accession>
<evidence type="ECO:0000256" key="6">
    <source>
        <dbReference type="ARBA" id="ARBA00022989"/>
    </source>
</evidence>
<evidence type="ECO:0000256" key="7">
    <source>
        <dbReference type="ARBA" id="ARBA00023122"/>
    </source>
</evidence>
<dbReference type="Gene3D" id="3.30.465.10">
    <property type="match status" value="1"/>
</dbReference>
<feature type="region of interest" description="Disordered" evidence="9">
    <location>
        <begin position="366"/>
        <end position="397"/>
    </location>
</feature>
<dbReference type="GO" id="GO:0050660">
    <property type="term" value="F:flavin adenine dinucleotide binding"/>
    <property type="evidence" value="ECO:0007669"/>
    <property type="project" value="InterPro"/>
</dbReference>
<feature type="compositionally biased region" description="Basic and acidic residues" evidence="9">
    <location>
        <begin position="372"/>
        <end position="396"/>
    </location>
</feature>
<feature type="transmembrane region" description="Helical" evidence="10">
    <location>
        <begin position="125"/>
        <end position="148"/>
    </location>
</feature>
<keyword evidence="7" id="KW-0129">CBS domain</keyword>
<sequence>MDTLTFVGILIGFLTLAFGGVISLMETAVGSISLARVENLVKEERHGSERLLRVVTEKAKHVNLLVLLRTVAEVTGAVMTTAVLLRVVEKDTWAIVWAVLVVTLYQFVVIGVLSRTLGRKNPYTISLKCAPVLLGLSKIFGLLAWLLVKAGNVLTPGEGFRDGPFATEIELREMVDIASERGIVESDERRMIQSVFDLADTTARTVMVPRPEMLWIEQDKTVSQALNLCIRSGHSRVPVIGEDVDDVVGVAYLKDLIAHVHRASEEERRLPVRDFMRSAKFVPDSRLLDDLLEEMQREQIHLAMLVDEYGAIAGLISMEDILEEIVGEISDEYDSSDAAPVEDLGDGSYRVLARLSLDEVEELFNDPEMVSDLDRQRESEGGDHAEPENKEPREGDLDALESQAEIPDIEFSAEQHEEVDTVAGLGAYELGRVPLPGAEISTAGLHFRFEGGKDRRGRMKIRSAVVRREPFIDATNDHNRDS</sequence>
<evidence type="ECO:0000313" key="11">
    <source>
        <dbReference type="EMBL" id="QNH95772.1"/>
    </source>
</evidence>
<keyword evidence="5" id="KW-0677">Repeat</keyword>
<evidence type="ECO:0000256" key="2">
    <source>
        <dbReference type="ARBA" id="ARBA00006337"/>
    </source>
</evidence>
<keyword evidence="8 10" id="KW-0472">Membrane</keyword>
<dbReference type="PROSITE" id="PS51371">
    <property type="entry name" value="CBS"/>
    <property type="match status" value="2"/>
</dbReference>
<dbReference type="FunFam" id="3.10.580.10:FF:000002">
    <property type="entry name" value="Magnesium/cobalt efflux protein CorC"/>
    <property type="match status" value="1"/>
</dbReference>
<reference evidence="11 12" key="1">
    <citation type="submission" date="2019-12" db="EMBL/GenBank/DDBJ databases">
        <title>Corynebacterium sp. nov., isolated from feces of the Anser Albifrons in China.</title>
        <authorList>
            <person name="Liu Q."/>
        </authorList>
    </citation>
    <scope>NUCLEOTIDE SEQUENCE [LARGE SCALE GENOMIC DNA]</scope>
    <source>
        <strain evidence="11 12">23H37-10</strain>
    </source>
</reference>
<dbReference type="CDD" id="cd04590">
    <property type="entry name" value="CBS_pair_CorC_HlyC_assoc"/>
    <property type="match status" value="1"/>
</dbReference>
<dbReference type="Proteomes" id="UP000515275">
    <property type="component" value="Chromosome"/>
</dbReference>
<dbReference type="GO" id="GO:0005886">
    <property type="term" value="C:plasma membrane"/>
    <property type="evidence" value="ECO:0007669"/>
    <property type="project" value="UniProtKB-SubCell"/>
</dbReference>
<keyword evidence="4 10" id="KW-0812">Transmembrane</keyword>
<evidence type="ECO:0000256" key="4">
    <source>
        <dbReference type="ARBA" id="ARBA00022692"/>
    </source>
</evidence>
<evidence type="ECO:0000256" key="10">
    <source>
        <dbReference type="SAM" id="Phobius"/>
    </source>
</evidence>
<organism evidence="11 12">
    <name type="scientific">Corynebacterium anserum</name>
    <dbReference type="NCBI Taxonomy" id="2684406"/>
    <lineage>
        <taxon>Bacteria</taxon>
        <taxon>Bacillati</taxon>
        <taxon>Actinomycetota</taxon>
        <taxon>Actinomycetes</taxon>
        <taxon>Mycobacteriales</taxon>
        <taxon>Corynebacteriaceae</taxon>
        <taxon>Corynebacterium</taxon>
    </lineage>
</organism>
<dbReference type="PANTHER" id="PTHR22777">
    <property type="entry name" value="HEMOLYSIN-RELATED"/>
    <property type="match status" value="1"/>
</dbReference>
<evidence type="ECO:0000256" key="8">
    <source>
        <dbReference type="ARBA" id="ARBA00023136"/>
    </source>
</evidence>
<protein>
    <submittedName>
        <fullName evidence="11">DUF21 domain-containing protein</fullName>
    </submittedName>
</protein>
<dbReference type="InterPro" id="IPR046342">
    <property type="entry name" value="CBS_dom_sf"/>
</dbReference>
<dbReference type="KEGG" id="cans:GP473_02940"/>
<dbReference type="InterPro" id="IPR044751">
    <property type="entry name" value="Ion_transp-like_CBS"/>
</dbReference>
<dbReference type="EMBL" id="CP046883">
    <property type="protein sequence ID" value="QNH95772.1"/>
    <property type="molecule type" value="Genomic_DNA"/>
</dbReference>
<dbReference type="InterPro" id="IPR000644">
    <property type="entry name" value="CBS_dom"/>
</dbReference>
<evidence type="ECO:0000256" key="3">
    <source>
        <dbReference type="ARBA" id="ARBA00022475"/>
    </source>
</evidence>
<evidence type="ECO:0000256" key="9">
    <source>
        <dbReference type="SAM" id="MobiDB-lite"/>
    </source>
</evidence>
<comment type="subcellular location">
    <subcellularLocation>
        <location evidence="1">Cell membrane</location>
        <topology evidence="1">Multi-pass membrane protein</topology>
    </subcellularLocation>
</comment>
<dbReference type="InterPro" id="IPR016169">
    <property type="entry name" value="FAD-bd_PCMH_sub2"/>
</dbReference>